<evidence type="ECO:0000256" key="4">
    <source>
        <dbReference type="ARBA" id="ARBA00022692"/>
    </source>
</evidence>
<dbReference type="InterPro" id="IPR018076">
    <property type="entry name" value="T2SS_GspF_dom"/>
</dbReference>
<dbReference type="Proteomes" id="UP000530514">
    <property type="component" value="Unassembled WGS sequence"/>
</dbReference>
<feature type="transmembrane region" description="Helical" evidence="7">
    <location>
        <begin position="154"/>
        <end position="178"/>
    </location>
</feature>
<dbReference type="PANTHER" id="PTHR30012:SF0">
    <property type="entry name" value="TYPE II SECRETION SYSTEM PROTEIN F-RELATED"/>
    <property type="match status" value="1"/>
</dbReference>
<evidence type="ECO:0000313" key="9">
    <source>
        <dbReference type="EMBL" id="MBA4543936.1"/>
    </source>
</evidence>
<evidence type="ECO:0000259" key="8">
    <source>
        <dbReference type="Pfam" id="PF00482"/>
    </source>
</evidence>
<dbReference type="OrthoDB" id="9805682at2"/>
<evidence type="ECO:0000256" key="5">
    <source>
        <dbReference type="ARBA" id="ARBA00022989"/>
    </source>
</evidence>
<keyword evidence="6 7" id="KW-0472">Membrane</keyword>
<comment type="similarity">
    <text evidence="2">Belongs to the GSP F family.</text>
</comment>
<feature type="domain" description="Type II secretion system protein GspF" evidence="8">
    <location>
        <begin position="16"/>
        <end position="135"/>
    </location>
</feature>
<feature type="transmembrane region" description="Helical" evidence="7">
    <location>
        <begin position="190"/>
        <end position="208"/>
    </location>
</feature>
<evidence type="ECO:0000256" key="3">
    <source>
        <dbReference type="ARBA" id="ARBA00022475"/>
    </source>
</evidence>
<sequence>MVRMKRRWKTEKLMVFSQQMGHLLESGISLLTCLDLLVTQQLITSSLYEKLKKELENGGNLSSALQKCAFPNLFISFIRAAEEHGDYVFGFKQCASYYAARAKWSREFGQACFYPLLVFCIAIGAIFFLVSIVLPRFSELYQTLGIPLPAITQWMFLLSHSFHSVLLFAGGSICLLSVGGGLIRMSSDRLQAFFTRMLLWLPGIGQYYRYRFTHYVATQLGSLLAAGVPLLTALDVMATLTPWVLLTRRIHKVKKCLMQGDSFAGAVKKKAEPLFLPLFVQMVTLAEESGKLDEILLHLSEGTEKMMKYKIERLTRSLEPAFIFAIGLFVALTVIGMFLPVLQLVRAL</sequence>
<feature type="transmembrane region" description="Helical" evidence="7">
    <location>
        <begin position="321"/>
        <end position="342"/>
    </location>
</feature>
<keyword evidence="3" id="KW-1003">Cell membrane</keyword>
<dbReference type="AlphaFoldDB" id="A0A7W1XC45"/>
<dbReference type="Gene3D" id="1.20.81.30">
    <property type="entry name" value="Type II secretion system (T2SS), domain F"/>
    <property type="match status" value="2"/>
</dbReference>
<keyword evidence="5 7" id="KW-1133">Transmembrane helix</keyword>
<comment type="subcellular location">
    <subcellularLocation>
        <location evidence="1">Cell membrane</location>
        <topology evidence="1">Multi-pass membrane protein</topology>
    </subcellularLocation>
</comment>
<evidence type="ECO:0000256" key="7">
    <source>
        <dbReference type="SAM" id="Phobius"/>
    </source>
</evidence>
<feature type="domain" description="Type II secretion system protein GspF" evidence="8">
    <location>
        <begin position="217"/>
        <end position="340"/>
    </location>
</feature>
<proteinExistence type="inferred from homology"/>
<dbReference type="GO" id="GO:0005886">
    <property type="term" value="C:plasma membrane"/>
    <property type="evidence" value="ECO:0007669"/>
    <property type="project" value="UniProtKB-SubCell"/>
</dbReference>
<keyword evidence="4 7" id="KW-0812">Transmembrane</keyword>
<organism evidence="9 10">
    <name type="scientific">Thermoactinomyces daqus</name>
    <dbReference type="NCBI Taxonomy" id="1329516"/>
    <lineage>
        <taxon>Bacteria</taxon>
        <taxon>Bacillati</taxon>
        <taxon>Bacillota</taxon>
        <taxon>Bacilli</taxon>
        <taxon>Bacillales</taxon>
        <taxon>Thermoactinomycetaceae</taxon>
        <taxon>Thermoactinomyces</taxon>
    </lineage>
</organism>
<protein>
    <submittedName>
        <fullName evidence="9">Type II secretion system F family protein</fullName>
    </submittedName>
</protein>
<gene>
    <name evidence="9" type="ORF">H1164_13680</name>
</gene>
<dbReference type="Pfam" id="PF00482">
    <property type="entry name" value="T2SSF"/>
    <property type="match status" value="2"/>
</dbReference>
<feature type="transmembrane region" description="Helical" evidence="7">
    <location>
        <begin position="220"/>
        <end position="245"/>
    </location>
</feature>
<reference evidence="9 10" key="1">
    <citation type="submission" date="2020-07" db="EMBL/GenBank/DDBJ databases">
        <authorList>
            <person name="Feng H."/>
        </authorList>
    </citation>
    <scope>NUCLEOTIDE SEQUENCE [LARGE SCALE GENOMIC DNA]</scope>
    <source>
        <strain evidence="10">s-11</strain>
    </source>
</reference>
<evidence type="ECO:0000256" key="2">
    <source>
        <dbReference type="ARBA" id="ARBA00005745"/>
    </source>
</evidence>
<dbReference type="PRINTS" id="PR00812">
    <property type="entry name" value="BCTERIALGSPF"/>
</dbReference>
<name>A0A7W1XC45_9BACL</name>
<comment type="caution">
    <text evidence="9">The sequence shown here is derived from an EMBL/GenBank/DDBJ whole genome shotgun (WGS) entry which is preliminary data.</text>
</comment>
<dbReference type="InterPro" id="IPR003004">
    <property type="entry name" value="GspF/PilC"/>
</dbReference>
<dbReference type="PANTHER" id="PTHR30012">
    <property type="entry name" value="GENERAL SECRETION PATHWAY PROTEIN"/>
    <property type="match status" value="1"/>
</dbReference>
<dbReference type="InterPro" id="IPR042094">
    <property type="entry name" value="T2SS_GspF_sf"/>
</dbReference>
<evidence type="ECO:0000313" key="10">
    <source>
        <dbReference type="Proteomes" id="UP000530514"/>
    </source>
</evidence>
<keyword evidence="10" id="KW-1185">Reference proteome</keyword>
<evidence type="ECO:0000256" key="1">
    <source>
        <dbReference type="ARBA" id="ARBA00004651"/>
    </source>
</evidence>
<feature type="transmembrane region" description="Helical" evidence="7">
    <location>
        <begin position="111"/>
        <end position="134"/>
    </location>
</feature>
<dbReference type="EMBL" id="JACEIP010000024">
    <property type="protein sequence ID" value="MBA4543936.1"/>
    <property type="molecule type" value="Genomic_DNA"/>
</dbReference>
<accession>A0A7W1XC45</accession>
<dbReference type="RefSeq" id="WP_033101688.1">
    <property type="nucleotide sequence ID" value="NZ_JACEIP010000024.1"/>
</dbReference>
<evidence type="ECO:0000256" key="6">
    <source>
        <dbReference type="ARBA" id="ARBA00023136"/>
    </source>
</evidence>